<keyword evidence="5 11" id="KW-0547">Nucleotide-binding</keyword>
<proteinExistence type="inferred from homology"/>
<dbReference type="SUPFAM" id="SSF53613">
    <property type="entry name" value="Ribokinase-like"/>
    <property type="match status" value="1"/>
</dbReference>
<evidence type="ECO:0000256" key="3">
    <source>
        <dbReference type="ARBA" id="ARBA00013596"/>
    </source>
</evidence>
<evidence type="ECO:0000256" key="7">
    <source>
        <dbReference type="ARBA" id="ARBA00022840"/>
    </source>
</evidence>
<evidence type="ECO:0000256" key="11">
    <source>
        <dbReference type="RuleBase" id="RU369061"/>
    </source>
</evidence>
<comment type="catalytic activity">
    <reaction evidence="9 11">
        <text>beta-D-fructose 1-phosphate + ATP = beta-D-fructose 1,6-bisphosphate + ADP + H(+)</text>
        <dbReference type="Rhea" id="RHEA:14213"/>
        <dbReference type="ChEBI" id="CHEBI:15378"/>
        <dbReference type="ChEBI" id="CHEBI:30616"/>
        <dbReference type="ChEBI" id="CHEBI:32966"/>
        <dbReference type="ChEBI" id="CHEBI:138881"/>
        <dbReference type="ChEBI" id="CHEBI:456216"/>
        <dbReference type="EC" id="2.7.1.56"/>
    </reaction>
</comment>
<dbReference type="PANTHER" id="PTHR46566">
    <property type="entry name" value="1-PHOSPHOFRUCTOKINASE-RELATED"/>
    <property type="match status" value="1"/>
</dbReference>
<dbReference type="InterPro" id="IPR022463">
    <property type="entry name" value="1-PFruKinase"/>
</dbReference>
<comment type="function">
    <text evidence="11">Catalyzes the ATP-dependent phosphorylation of fructose-l-phosphate to fructose-l,6-bisphosphate.</text>
</comment>
<dbReference type="NCBIfam" id="TIGR03168">
    <property type="entry name" value="1-PFK"/>
    <property type="match status" value="1"/>
</dbReference>
<evidence type="ECO:0000256" key="9">
    <source>
        <dbReference type="ARBA" id="ARBA00047745"/>
    </source>
</evidence>
<name>A0ABW2C5R1_9PSEU</name>
<evidence type="ECO:0000259" key="12">
    <source>
        <dbReference type="Pfam" id="PF00294"/>
    </source>
</evidence>
<evidence type="ECO:0000256" key="8">
    <source>
        <dbReference type="ARBA" id="ARBA00032802"/>
    </source>
</evidence>
<accession>A0ABW2C5R1</accession>
<reference evidence="14" key="1">
    <citation type="journal article" date="2019" name="Int. J. Syst. Evol. Microbiol.">
        <title>The Global Catalogue of Microorganisms (GCM) 10K type strain sequencing project: providing services to taxonomists for standard genome sequencing and annotation.</title>
        <authorList>
            <consortium name="The Broad Institute Genomics Platform"/>
            <consortium name="The Broad Institute Genome Sequencing Center for Infectious Disease"/>
            <person name="Wu L."/>
            <person name="Ma J."/>
        </authorList>
    </citation>
    <scope>NUCLEOTIDE SEQUENCE [LARGE SCALE GENOMIC DNA]</scope>
    <source>
        <strain evidence="14">KCTC 32255</strain>
    </source>
</reference>
<dbReference type="GO" id="GO:0008662">
    <property type="term" value="F:1-phosphofructokinase activity"/>
    <property type="evidence" value="ECO:0007669"/>
    <property type="project" value="UniProtKB-EC"/>
</dbReference>
<feature type="domain" description="Carbohydrate kinase PfkB" evidence="12">
    <location>
        <begin position="15"/>
        <end position="292"/>
    </location>
</feature>
<comment type="similarity">
    <text evidence="1 11">Belongs to the carbohydrate kinase PfkB family.</text>
</comment>
<dbReference type="InterPro" id="IPR029056">
    <property type="entry name" value="Ribokinase-like"/>
</dbReference>
<keyword evidence="6 11" id="KW-0418">Kinase</keyword>
<evidence type="ECO:0000256" key="10">
    <source>
        <dbReference type="PIRNR" id="PIRNR000535"/>
    </source>
</evidence>
<evidence type="ECO:0000256" key="2">
    <source>
        <dbReference type="ARBA" id="ARBA00012131"/>
    </source>
</evidence>
<evidence type="ECO:0000313" key="14">
    <source>
        <dbReference type="Proteomes" id="UP001596337"/>
    </source>
</evidence>
<gene>
    <name evidence="13" type="primary">pfkB</name>
    <name evidence="13" type="ORF">ACFQGD_26425</name>
</gene>
<sequence length="314" mass="31740">MIVTVTANPSLDRTVEVDRLHRGAVQRALTTSVDAGGKGVNVSRALVAHGRPTRAVLCSGGFAGLELLALLRETGVPLREVRVTGGIRSNLTLAEPDGTVTKLNEPGPRLSTSEVDAVLDAATEAIIGEADWVAGCGSLPPGMPVDVYARLTERAHALGAQVAIDTSGAALDACLAAGPDLVKPNAEELAECAGAEIRTLGDAVKAAQVLRDRGAGAVLASLGADGAILIDDSGARYATARLDAPVVSTVGAGDATLAGFLAAGGTGEHALRTAVTWGAAAVTLPGSSMPTPNDLGRVTAEVQRSIDPDRVLTK</sequence>
<comment type="caution">
    <text evidence="13">The sequence shown here is derived from an EMBL/GenBank/DDBJ whole genome shotgun (WGS) entry which is preliminary data.</text>
</comment>
<keyword evidence="4 10" id="KW-0808">Transferase</keyword>
<keyword evidence="7 11" id="KW-0067">ATP-binding</keyword>
<evidence type="ECO:0000313" key="13">
    <source>
        <dbReference type="EMBL" id="MFC6870671.1"/>
    </source>
</evidence>
<dbReference type="InterPro" id="IPR011611">
    <property type="entry name" value="PfkB_dom"/>
</dbReference>
<dbReference type="NCBIfam" id="TIGR03828">
    <property type="entry name" value="pfkB"/>
    <property type="match status" value="1"/>
</dbReference>
<dbReference type="PIRSF" id="PIRSF000535">
    <property type="entry name" value="1PFK/6PFK/LacC"/>
    <property type="match status" value="1"/>
</dbReference>
<evidence type="ECO:0000256" key="4">
    <source>
        <dbReference type="ARBA" id="ARBA00022679"/>
    </source>
</evidence>
<evidence type="ECO:0000256" key="1">
    <source>
        <dbReference type="ARBA" id="ARBA00010688"/>
    </source>
</evidence>
<dbReference type="InterPro" id="IPR017583">
    <property type="entry name" value="Tagatose/fructose_Pkinase"/>
</dbReference>
<keyword evidence="14" id="KW-1185">Reference proteome</keyword>
<evidence type="ECO:0000256" key="5">
    <source>
        <dbReference type="ARBA" id="ARBA00022741"/>
    </source>
</evidence>
<dbReference type="Proteomes" id="UP001596337">
    <property type="component" value="Unassembled WGS sequence"/>
</dbReference>
<dbReference type="CDD" id="cd01164">
    <property type="entry name" value="FruK_PfkB_like"/>
    <property type="match status" value="1"/>
</dbReference>
<dbReference type="RefSeq" id="WP_345405002.1">
    <property type="nucleotide sequence ID" value="NZ_BAABLA010000119.1"/>
</dbReference>
<dbReference type="EC" id="2.7.1.56" evidence="2 11"/>
<dbReference type="Pfam" id="PF00294">
    <property type="entry name" value="PfkB"/>
    <property type="match status" value="1"/>
</dbReference>
<dbReference type="Gene3D" id="3.40.1190.20">
    <property type="match status" value="1"/>
</dbReference>
<dbReference type="InterPro" id="IPR002173">
    <property type="entry name" value="Carboh/pur_kinase_PfkB_CS"/>
</dbReference>
<organism evidence="13 14">
    <name type="scientific">Haloechinothrix salitolerans</name>
    <dbReference type="NCBI Taxonomy" id="926830"/>
    <lineage>
        <taxon>Bacteria</taxon>
        <taxon>Bacillati</taxon>
        <taxon>Actinomycetota</taxon>
        <taxon>Actinomycetes</taxon>
        <taxon>Pseudonocardiales</taxon>
        <taxon>Pseudonocardiaceae</taxon>
        <taxon>Haloechinothrix</taxon>
    </lineage>
</organism>
<dbReference type="EMBL" id="JBHSXX010000001">
    <property type="protein sequence ID" value="MFC6870671.1"/>
    <property type="molecule type" value="Genomic_DNA"/>
</dbReference>
<protein>
    <recommendedName>
        <fullName evidence="3 11">1-phosphofructokinase</fullName>
        <shortName evidence="11">Fru1PK</shortName>
        <ecNumber evidence="2 11">2.7.1.56</ecNumber>
    </recommendedName>
    <alternativeName>
        <fullName evidence="8 11">Fructose 1-phosphate kinase</fullName>
    </alternativeName>
</protein>
<dbReference type="PANTHER" id="PTHR46566:SF5">
    <property type="entry name" value="1-PHOSPHOFRUCTOKINASE"/>
    <property type="match status" value="1"/>
</dbReference>
<dbReference type="PROSITE" id="PS00584">
    <property type="entry name" value="PFKB_KINASES_2"/>
    <property type="match status" value="1"/>
</dbReference>
<evidence type="ECO:0000256" key="6">
    <source>
        <dbReference type="ARBA" id="ARBA00022777"/>
    </source>
</evidence>